<gene>
    <name evidence="2" type="ORF">S03H2_36666</name>
</gene>
<name>X1HKV5_9ZZZZ</name>
<evidence type="ECO:0000256" key="1">
    <source>
        <dbReference type="SAM" id="MobiDB-lite"/>
    </source>
</evidence>
<comment type="caution">
    <text evidence="2">The sequence shown here is derived from an EMBL/GenBank/DDBJ whole genome shotgun (WGS) entry which is preliminary data.</text>
</comment>
<sequence length="44" mass="4657">GLERLDRAHEARQPPEVSGASSIEKLPSVPKLQLLSAGSEAGFQ</sequence>
<organism evidence="2">
    <name type="scientific">marine sediment metagenome</name>
    <dbReference type="NCBI Taxonomy" id="412755"/>
    <lineage>
        <taxon>unclassified sequences</taxon>
        <taxon>metagenomes</taxon>
        <taxon>ecological metagenomes</taxon>
    </lineage>
</organism>
<accession>X1HKV5</accession>
<dbReference type="AlphaFoldDB" id="X1HKV5"/>
<feature type="region of interest" description="Disordered" evidence="1">
    <location>
        <begin position="1"/>
        <end position="44"/>
    </location>
</feature>
<protein>
    <submittedName>
        <fullName evidence="2">Uncharacterized protein</fullName>
    </submittedName>
</protein>
<reference evidence="2" key="1">
    <citation type="journal article" date="2014" name="Front. Microbiol.">
        <title>High frequency of phylogenetically diverse reductive dehalogenase-homologous genes in deep subseafloor sedimentary metagenomes.</title>
        <authorList>
            <person name="Kawai M."/>
            <person name="Futagami T."/>
            <person name="Toyoda A."/>
            <person name="Takaki Y."/>
            <person name="Nishi S."/>
            <person name="Hori S."/>
            <person name="Arai W."/>
            <person name="Tsubouchi T."/>
            <person name="Morono Y."/>
            <person name="Uchiyama I."/>
            <person name="Ito T."/>
            <person name="Fujiyama A."/>
            <person name="Inagaki F."/>
            <person name="Takami H."/>
        </authorList>
    </citation>
    <scope>NUCLEOTIDE SEQUENCE</scope>
    <source>
        <strain evidence="2">Expedition CK06-06</strain>
    </source>
</reference>
<evidence type="ECO:0000313" key="2">
    <source>
        <dbReference type="EMBL" id="GAH57690.1"/>
    </source>
</evidence>
<feature type="compositionally biased region" description="Basic and acidic residues" evidence="1">
    <location>
        <begin position="1"/>
        <end position="13"/>
    </location>
</feature>
<proteinExistence type="predicted"/>
<dbReference type="EMBL" id="BARU01022513">
    <property type="protein sequence ID" value="GAH57690.1"/>
    <property type="molecule type" value="Genomic_DNA"/>
</dbReference>
<feature type="non-terminal residue" evidence="2">
    <location>
        <position position="1"/>
    </location>
</feature>